<feature type="chain" id="PRO_5047449355" evidence="6">
    <location>
        <begin position="24"/>
        <end position="400"/>
    </location>
</feature>
<comment type="caution">
    <text evidence="8">The sequence shown here is derived from an EMBL/GenBank/DDBJ whole genome shotgun (WGS) entry which is preliminary data.</text>
</comment>
<dbReference type="PANTHER" id="PTHR43806">
    <property type="entry name" value="PEPTIDASE S8"/>
    <property type="match status" value="1"/>
</dbReference>
<evidence type="ECO:0000256" key="2">
    <source>
        <dbReference type="ARBA" id="ARBA00022670"/>
    </source>
</evidence>
<feature type="active site" description="Charge relay system" evidence="5">
    <location>
        <position position="341"/>
    </location>
</feature>
<evidence type="ECO:0000313" key="9">
    <source>
        <dbReference type="Proteomes" id="UP001165293"/>
    </source>
</evidence>
<feature type="signal peptide" evidence="6">
    <location>
        <begin position="1"/>
        <end position="23"/>
    </location>
</feature>
<accession>A0ABS8JJM0</accession>
<dbReference type="EMBL" id="JAJGAK010000003">
    <property type="protein sequence ID" value="MCC8363791.1"/>
    <property type="molecule type" value="Genomic_DNA"/>
</dbReference>
<dbReference type="InterPro" id="IPR036852">
    <property type="entry name" value="Peptidase_S8/S53_dom_sf"/>
</dbReference>
<keyword evidence="6" id="KW-0732">Signal</keyword>
<keyword evidence="3 5" id="KW-0378">Hydrolase</keyword>
<gene>
    <name evidence="8" type="ORF">LK996_11980</name>
</gene>
<keyword evidence="9" id="KW-1185">Reference proteome</keyword>
<dbReference type="InterPro" id="IPR000209">
    <property type="entry name" value="Peptidase_S8/S53_dom"/>
</dbReference>
<evidence type="ECO:0000256" key="5">
    <source>
        <dbReference type="PROSITE-ProRule" id="PRU01240"/>
    </source>
</evidence>
<organism evidence="8 9">
    <name type="scientific">Noviluteimonas lactosilytica</name>
    <dbReference type="NCBI Taxonomy" id="2888523"/>
    <lineage>
        <taxon>Bacteria</taxon>
        <taxon>Pseudomonadati</taxon>
        <taxon>Pseudomonadota</taxon>
        <taxon>Gammaproteobacteria</taxon>
        <taxon>Lysobacterales</taxon>
        <taxon>Lysobacteraceae</taxon>
        <taxon>Noviluteimonas</taxon>
    </lineage>
</organism>
<keyword evidence="4 5" id="KW-0720">Serine protease</keyword>
<feature type="active site" description="Charge relay system" evidence="5">
    <location>
        <position position="154"/>
    </location>
</feature>
<dbReference type="SUPFAM" id="SSF52743">
    <property type="entry name" value="Subtilisin-like"/>
    <property type="match status" value="1"/>
</dbReference>
<evidence type="ECO:0000259" key="7">
    <source>
        <dbReference type="Pfam" id="PF00082"/>
    </source>
</evidence>
<sequence>MFMPKWMLALVALPVVAVGASNAGEPAAQGDFWAARDVQVPASSNGEKLRIGIWDSGVDTTLFEGRVARSESAQDLVRGYDAFKLRQDTPMAKLPASVSTWQDDLNRVLQAFDDIDGNVDSPRARALQERLKQQTPEEKALFDDAVGRWSGYVHGTAVADIALAGLDRTEIVIARMEWWHGSPPVPCWSRELADREAASIRDQLAFLVEHKARVVNMSWGRAEAAYLGNLERCAADTPIEERRALARYTVEAIRTALREGMAAAPAVLFVGASGNAGTSVEEANPATRFALPNFLLIGAVDRKGNKTDWTNTGPEVTLYANGDRVPARLPGGALSYPSGTSMATPVVVNAAAKMLAVNPNLSGAQMRALLEQTADRNATGQPLLHTKRAVEAARTSNASQ</sequence>
<dbReference type="PROSITE" id="PS51892">
    <property type="entry name" value="SUBTILASE"/>
    <property type="match status" value="1"/>
</dbReference>
<dbReference type="Proteomes" id="UP001165293">
    <property type="component" value="Unassembled WGS sequence"/>
</dbReference>
<dbReference type="PRINTS" id="PR00723">
    <property type="entry name" value="SUBTILISIN"/>
</dbReference>
<comment type="similarity">
    <text evidence="1 5">Belongs to the peptidase S8 family.</text>
</comment>
<dbReference type="Gene3D" id="3.40.50.200">
    <property type="entry name" value="Peptidase S8/S53 domain"/>
    <property type="match status" value="1"/>
</dbReference>
<dbReference type="Pfam" id="PF00082">
    <property type="entry name" value="Peptidase_S8"/>
    <property type="match status" value="1"/>
</dbReference>
<dbReference type="RefSeq" id="WP_230527596.1">
    <property type="nucleotide sequence ID" value="NZ_JAJGAK010000003.1"/>
</dbReference>
<evidence type="ECO:0000313" key="8">
    <source>
        <dbReference type="EMBL" id="MCC8363791.1"/>
    </source>
</evidence>
<dbReference type="InterPro" id="IPR050131">
    <property type="entry name" value="Peptidase_S8_subtilisin-like"/>
</dbReference>
<protein>
    <submittedName>
        <fullName evidence="8">S8 family serine peptidase</fullName>
    </submittedName>
</protein>
<feature type="active site" description="Charge relay system" evidence="5">
    <location>
        <position position="55"/>
    </location>
</feature>
<evidence type="ECO:0000256" key="6">
    <source>
        <dbReference type="SAM" id="SignalP"/>
    </source>
</evidence>
<evidence type="ECO:0000256" key="3">
    <source>
        <dbReference type="ARBA" id="ARBA00022801"/>
    </source>
</evidence>
<dbReference type="PANTHER" id="PTHR43806:SF11">
    <property type="entry name" value="CEREVISIN-RELATED"/>
    <property type="match status" value="1"/>
</dbReference>
<reference evidence="8" key="1">
    <citation type="submission" date="2021-10" db="EMBL/GenBank/DDBJ databases">
        <authorList>
            <person name="Lyu M."/>
            <person name="Wang X."/>
            <person name="Meng X."/>
            <person name="Xu K."/>
        </authorList>
    </citation>
    <scope>NUCLEOTIDE SEQUENCE</scope>
    <source>
        <strain evidence="8">A6</strain>
    </source>
</reference>
<evidence type="ECO:0000256" key="1">
    <source>
        <dbReference type="ARBA" id="ARBA00011073"/>
    </source>
</evidence>
<proteinExistence type="inferred from homology"/>
<keyword evidence="2 5" id="KW-0645">Protease</keyword>
<evidence type="ECO:0000256" key="4">
    <source>
        <dbReference type="ARBA" id="ARBA00022825"/>
    </source>
</evidence>
<name>A0ABS8JJM0_9GAMM</name>
<feature type="domain" description="Peptidase S8/S53" evidence="7">
    <location>
        <begin position="50"/>
        <end position="378"/>
    </location>
</feature>
<dbReference type="InterPro" id="IPR015500">
    <property type="entry name" value="Peptidase_S8_subtilisin-rel"/>
</dbReference>